<dbReference type="AlphaFoldDB" id="A0AAC8VJQ1"/>
<dbReference type="Proteomes" id="UP000029558">
    <property type="component" value="Chromosome"/>
</dbReference>
<name>A0AAC8VJQ1_PISSA</name>
<dbReference type="RefSeq" id="WP_017375824.1">
    <property type="nucleotide sequence ID" value="NZ_CP012508.1"/>
</dbReference>
<gene>
    <name evidence="1" type="ORF">KU39_2648</name>
</gene>
<proteinExistence type="predicted"/>
<organism evidence="1 2">
    <name type="scientific">Piscirickettsia salmonis</name>
    <dbReference type="NCBI Taxonomy" id="1238"/>
    <lineage>
        <taxon>Bacteria</taxon>
        <taxon>Pseudomonadati</taxon>
        <taxon>Pseudomonadota</taxon>
        <taxon>Gammaproteobacteria</taxon>
        <taxon>Thiotrichales</taxon>
        <taxon>Piscirickettsiaceae</taxon>
        <taxon>Piscirickettsia</taxon>
    </lineage>
</organism>
<sequence length="249" mass="28638">MAINNKKELESFLRKNNLYNDKVEKELKKDNFLLKAAQALDNMGGLDSDNWQKIMKSRSYRYALGSLYDAGLLGESEFEGTIDEILDLIDDEVNKDMRWAISFLGEQDLLDGSNCQILMESDSLQKTLAILAETDIEPQTLNQEDVVKLQEPLLQHALAAAHKIDKFESITFDEDDFDDLKDDEQAQKKLLIDSDWTFALQLQQEEMKAGGFTDTNKFEVEVRRQAAVFLKHTHENSQEKPIKYGFEME</sequence>
<reference evidence="1 2" key="1">
    <citation type="journal article" date="2014" name="Genome Announc.">
        <title>Comparative Genome Analysis of Two Isolates of the Fish Pathogen Piscirickettsia salmonis from Different Hosts Reveals Major Differences in Virulence-Associated Secretion Systems.</title>
        <authorList>
            <person name="Bohle H."/>
            <person name="Henriquez P."/>
            <person name="Grothusen H."/>
            <person name="Navas E."/>
            <person name="Sandoval A."/>
            <person name="Bustamante F."/>
            <person name="Bustos P."/>
            <person name="Mancilla M."/>
        </authorList>
    </citation>
    <scope>NUCLEOTIDE SEQUENCE [LARGE SCALE GENOMIC DNA]</scope>
    <source>
        <strain evidence="2">B1-32597</strain>
    </source>
</reference>
<protein>
    <submittedName>
        <fullName evidence="1">Uncharacterized protein</fullName>
    </submittedName>
</protein>
<accession>A0AAC8VJQ1</accession>
<evidence type="ECO:0000313" key="1">
    <source>
        <dbReference type="EMBL" id="ALB23824.1"/>
    </source>
</evidence>
<evidence type="ECO:0000313" key="2">
    <source>
        <dbReference type="Proteomes" id="UP000029558"/>
    </source>
</evidence>
<dbReference type="EMBL" id="CP012508">
    <property type="protein sequence ID" value="ALB23824.1"/>
    <property type="molecule type" value="Genomic_DNA"/>
</dbReference>